<dbReference type="InterPro" id="IPR025948">
    <property type="entry name" value="HTH-like_dom"/>
</dbReference>
<evidence type="ECO:0000259" key="1">
    <source>
        <dbReference type="PROSITE" id="PS50994"/>
    </source>
</evidence>
<evidence type="ECO:0000313" key="3">
    <source>
        <dbReference type="Proteomes" id="UP001276150"/>
    </source>
</evidence>
<dbReference type="PANTHER" id="PTHR46889">
    <property type="entry name" value="TRANSPOSASE INSF FOR INSERTION SEQUENCE IS3B-RELATED"/>
    <property type="match status" value="1"/>
</dbReference>
<protein>
    <submittedName>
        <fullName evidence="2">IS3 family transposase</fullName>
    </submittedName>
</protein>
<dbReference type="Pfam" id="PF13276">
    <property type="entry name" value="HTH_21"/>
    <property type="match status" value="1"/>
</dbReference>
<proteinExistence type="predicted"/>
<dbReference type="InterPro" id="IPR050900">
    <property type="entry name" value="Transposase_IS3/IS150/IS904"/>
</dbReference>
<reference evidence="2 3" key="1">
    <citation type="submission" date="2022-11" db="EMBL/GenBank/DDBJ databases">
        <title>Deinococcus ZS9-10, Low Temperature and Draught-tolerating, UV-resistant Bacteria from Continental Antarctica.</title>
        <authorList>
            <person name="Cheng L."/>
        </authorList>
    </citation>
    <scope>NUCLEOTIDE SEQUENCE [LARGE SCALE GENOMIC DNA]</scope>
    <source>
        <strain evidence="2 3">ZS9-10</strain>
    </source>
</reference>
<dbReference type="InterPro" id="IPR036397">
    <property type="entry name" value="RNaseH_sf"/>
</dbReference>
<name>A0ABU4DVZ2_9DEIO</name>
<gene>
    <name evidence="2" type="ORF">ORD21_18640</name>
</gene>
<dbReference type="SUPFAM" id="SSF53098">
    <property type="entry name" value="Ribonuclease H-like"/>
    <property type="match status" value="1"/>
</dbReference>
<dbReference type="PANTHER" id="PTHR46889:SF4">
    <property type="entry name" value="TRANSPOSASE INSO FOR INSERTION SEQUENCE ELEMENT IS911B-RELATED"/>
    <property type="match status" value="1"/>
</dbReference>
<comment type="caution">
    <text evidence="2">The sequence shown here is derived from an EMBL/GenBank/DDBJ whole genome shotgun (WGS) entry which is preliminary data.</text>
</comment>
<dbReference type="Proteomes" id="UP001276150">
    <property type="component" value="Unassembled WGS sequence"/>
</dbReference>
<dbReference type="InterPro" id="IPR001584">
    <property type="entry name" value="Integrase_cat-core"/>
</dbReference>
<dbReference type="Pfam" id="PF13333">
    <property type="entry name" value="rve_2"/>
    <property type="match status" value="1"/>
</dbReference>
<accession>A0ABU4DVZ2</accession>
<dbReference type="PROSITE" id="PS50994">
    <property type="entry name" value="INTEGRASE"/>
    <property type="match status" value="1"/>
</dbReference>
<dbReference type="InterPro" id="IPR012337">
    <property type="entry name" value="RNaseH-like_sf"/>
</dbReference>
<dbReference type="NCBIfam" id="NF033516">
    <property type="entry name" value="transpos_IS3"/>
    <property type="match status" value="1"/>
</dbReference>
<feature type="domain" description="Integrase catalytic" evidence="1">
    <location>
        <begin position="140"/>
        <end position="294"/>
    </location>
</feature>
<organism evidence="2 3">
    <name type="scientific">Deinococcus arenicola</name>
    <dbReference type="NCBI Taxonomy" id="2994950"/>
    <lineage>
        <taxon>Bacteria</taxon>
        <taxon>Thermotogati</taxon>
        <taxon>Deinococcota</taxon>
        <taxon>Deinococci</taxon>
        <taxon>Deinococcales</taxon>
        <taxon>Deinococcaceae</taxon>
        <taxon>Deinococcus</taxon>
    </lineage>
</organism>
<dbReference type="Gene3D" id="3.30.420.10">
    <property type="entry name" value="Ribonuclease H-like superfamily/Ribonuclease H"/>
    <property type="match status" value="1"/>
</dbReference>
<sequence>MGSTDAFEDACPLFRQATLIFRFIERHEDEFPVERMCQVLDVSISGYYASRGRPDSKRVTKDRLLMVKIRTSFEDSRGTYGALRIKADLCEQGEQVSRQRIGRLMRQAQLVARGKRKFRTTTKAKSSHPVAENLLARNFDADGPNQKWATDITYLPTLEGWLYLATVMDLYSRKIVGWALNERLHTPLVTAALGMAVERRQPPGGLLHHSDRGSQYTSEVYKQALNRLHAVQSMSEKGECWDNAVRESFFATLKTELELGKAQWGRAQTRTEVFEWIEVFYNRQRRHSALLISS</sequence>
<dbReference type="EMBL" id="JAPMIV010000081">
    <property type="protein sequence ID" value="MDV6376613.1"/>
    <property type="molecule type" value="Genomic_DNA"/>
</dbReference>
<evidence type="ECO:0000313" key="2">
    <source>
        <dbReference type="EMBL" id="MDV6376613.1"/>
    </source>
</evidence>
<dbReference type="Pfam" id="PF00665">
    <property type="entry name" value="rve"/>
    <property type="match status" value="1"/>
</dbReference>
<dbReference type="InterPro" id="IPR048020">
    <property type="entry name" value="Transpos_IS3"/>
</dbReference>
<keyword evidence="3" id="KW-1185">Reference proteome</keyword>